<dbReference type="GO" id="GO:0051209">
    <property type="term" value="P:release of sequestered calcium ion into cytosol"/>
    <property type="evidence" value="ECO:0007669"/>
    <property type="project" value="TreeGrafter"/>
</dbReference>
<dbReference type="InterPro" id="IPR001711">
    <property type="entry name" value="PLipase_C_Pinositol-sp_Y"/>
</dbReference>
<dbReference type="PANTHER" id="PTHR10336">
    <property type="entry name" value="PHOSPHOINOSITIDE-SPECIFIC PHOSPHOLIPASE C FAMILY PROTEIN"/>
    <property type="match status" value="1"/>
</dbReference>
<keyword evidence="13" id="KW-0807">Transducer</keyword>
<dbReference type="PROSITE" id="PS50007">
    <property type="entry name" value="PIPLC_X_DOMAIN"/>
    <property type="match status" value="1"/>
</dbReference>
<dbReference type="SUPFAM" id="SSF47473">
    <property type="entry name" value="EF-hand"/>
    <property type="match status" value="1"/>
</dbReference>
<dbReference type="SUPFAM" id="SSF50729">
    <property type="entry name" value="PH domain-like"/>
    <property type="match status" value="1"/>
</dbReference>
<dbReference type="Pfam" id="PF00388">
    <property type="entry name" value="PI-PLC-X"/>
    <property type="match status" value="1"/>
</dbReference>
<dbReference type="EC" id="3.1.4.11" evidence="4 15"/>
<dbReference type="InterPro" id="IPR001849">
    <property type="entry name" value="PH_domain"/>
</dbReference>
<evidence type="ECO:0000313" key="21">
    <source>
        <dbReference type="Ensembl" id="ENSNBRP00000005584.1"/>
    </source>
</evidence>
<dbReference type="InterPro" id="IPR018247">
    <property type="entry name" value="EF_Hand_1_Ca_BS"/>
</dbReference>
<keyword evidence="5" id="KW-0963">Cytoplasm</keyword>
<reference evidence="21" key="2">
    <citation type="submission" date="2025-09" db="UniProtKB">
        <authorList>
            <consortium name="Ensembl"/>
        </authorList>
    </citation>
    <scope>IDENTIFICATION</scope>
</reference>
<feature type="compositionally biased region" description="Polar residues" evidence="16">
    <location>
        <begin position="909"/>
        <end position="918"/>
    </location>
</feature>
<dbReference type="Pfam" id="PF00168">
    <property type="entry name" value="C2"/>
    <property type="match status" value="1"/>
</dbReference>
<keyword evidence="12" id="KW-0472">Membrane</keyword>
<evidence type="ECO:0000256" key="3">
    <source>
        <dbReference type="ARBA" id="ARBA00004496"/>
    </source>
</evidence>
<feature type="region of interest" description="Disordered" evidence="16">
    <location>
        <begin position="563"/>
        <end position="594"/>
    </location>
</feature>
<dbReference type="Pfam" id="PF16457">
    <property type="entry name" value="PH_12"/>
    <property type="match status" value="1"/>
</dbReference>
<evidence type="ECO:0000259" key="20">
    <source>
        <dbReference type="PROSITE" id="PS50222"/>
    </source>
</evidence>
<keyword evidence="6" id="KW-0479">Metal-binding</keyword>
<protein>
    <recommendedName>
        <fullName evidence="4 15">Phosphoinositide phospholipase C</fullName>
        <ecNumber evidence="4 15">3.1.4.11</ecNumber>
    </recommendedName>
</protein>
<dbReference type="InterPro" id="IPR011993">
    <property type="entry name" value="PH-like_dom_sf"/>
</dbReference>
<comment type="cofactor">
    <cofactor evidence="1">
        <name>Ca(2+)</name>
        <dbReference type="ChEBI" id="CHEBI:29108"/>
    </cofactor>
</comment>
<dbReference type="InterPro" id="IPR000909">
    <property type="entry name" value="PLipase_C_PInositol-sp_X_dom"/>
</dbReference>
<dbReference type="CDD" id="cd00275">
    <property type="entry name" value="C2_PLC_like"/>
    <property type="match status" value="1"/>
</dbReference>
<dbReference type="GO" id="GO:0005509">
    <property type="term" value="F:calcium ion binding"/>
    <property type="evidence" value="ECO:0007669"/>
    <property type="project" value="InterPro"/>
</dbReference>
<dbReference type="AlphaFoldDB" id="A0A3Q4MAE5"/>
<dbReference type="Ensembl" id="ENSNBRT00000005750.1">
    <property type="protein sequence ID" value="ENSNBRP00000005584.1"/>
    <property type="gene ID" value="ENSNBRG00000004374.1"/>
</dbReference>
<dbReference type="InterPro" id="IPR001192">
    <property type="entry name" value="PI-PLC_fam"/>
</dbReference>
<evidence type="ECO:0000256" key="9">
    <source>
        <dbReference type="ARBA" id="ARBA00022837"/>
    </source>
</evidence>
<dbReference type="InterPro" id="IPR002048">
    <property type="entry name" value="EF_hand_dom"/>
</dbReference>
<evidence type="ECO:0000259" key="19">
    <source>
        <dbReference type="PROSITE" id="PS50008"/>
    </source>
</evidence>
<evidence type="ECO:0000256" key="8">
    <source>
        <dbReference type="ARBA" id="ARBA00022801"/>
    </source>
</evidence>
<evidence type="ECO:0000256" key="15">
    <source>
        <dbReference type="RuleBase" id="RU361133"/>
    </source>
</evidence>
<feature type="domain" description="EF-hand" evidence="20">
    <location>
        <begin position="243"/>
        <end position="279"/>
    </location>
</feature>
<dbReference type="SMART" id="SM00054">
    <property type="entry name" value="EFh"/>
    <property type="match status" value="2"/>
</dbReference>
<evidence type="ECO:0000256" key="16">
    <source>
        <dbReference type="SAM" id="MobiDB-lite"/>
    </source>
</evidence>
<dbReference type="PROSITE" id="PS50222">
    <property type="entry name" value="EF_HAND_2"/>
    <property type="match status" value="2"/>
</dbReference>
<comment type="catalytic activity">
    <reaction evidence="14">
        <text>a 1,2-diacyl-sn-glycero-3-phospho-(1D-myo-inositol-4,5-bisphosphate) + H2O = 1D-myo-inositol 1,4,5-trisphosphate + a 1,2-diacyl-sn-glycerol + H(+)</text>
        <dbReference type="Rhea" id="RHEA:33179"/>
        <dbReference type="ChEBI" id="CHEBI:15377"/>
        <dbReference type="ChEBI" id="CHEBI:15378"/>
        <dbReference type="ChEBI" id="CHEBI:17815"/>
        <dbReference type="ChEBI" id="CHEBI:58456"/>
        <dbReference type="ChEBI" id="CHEBI:203600"/>
        <dbReference type="EC" id="3.1.4.11"/>
    </reaction>
    <physiologicalReaction direction="left-to-right" evidence="14">
        <dbReference type="Rhea" id="RHEA:33180"/>
    </physiologicalReaction>
</comment>
<feature type="compositionally biased region" description="Polar residues" evidence="16">
    <location>
        <begin position="989"/>
        <end position="1001"/>
    </location>
</feature>
<feature type="domain" description="PH" evidence="17">
    <location>
        <begin position="87"/>
        <end position="195"/>
    </location>
</feature>
<dbReference type="SMART" id="SM00149">
    <property type="entry name" value="PLCYc"/>
    <property type="match status" value="1"/>
</dbReference>
<dbReference type="SMART" id="SM00239">
    <property type="entry name" value="C2"/>
    <property type="match status" value="1"/>
</dbReference>
<evidence type="ECO:0000259" key="18">
    <source>
        <dbReference type="PROSITE" id="PS50004"/>
    </source>
</evidence>
<dbReference type="GO" id="GO:0005737">
    <property type="term" value="C:cytoplasm"/>
    <property type="evidence" value="ECO:0007669"/>
    <property type="project" value="UniProtKB-SubCell"/>
</dbReference>
<dbReference type="CDD" id="cd13364">
    <property type="entry name" value="PH_PLC_eta"/>
    <property type="match status" value="1"/>
</dbReference>
<evidence type="ECO:0000256" key="7">
    <source>
        <dbReference type="ARBA" id="ARBA00022737"/>
    </source>
</evidence>
<dbReference type="SMART" id="SM00233">
    <property type="entry name" value="PH"/>
    <property type="match status" value="1"/>
</dbReference>
<feature type="compositionally biased region" description="Basic and acidic residues" evidence="16">
    <location>
        <begin position="953"/>
        <end position="974"/>
    </location>
</feature>
<dbReference type="SUPFAM" id="SSF51695">
    <property type="entry name" value="PLC-like phosphodiesterases"/>
    <property type="match status" value="1"/>
</dbReference>
<dbReference type="InterPro" id="IPR015359">
    <property type="entry name" value="PLC_EF-hand-like"/>
</dbReference>
<dbReference type="PRINTS" id="PR00390">
    <property type="entry name" value="PHPHLIPASEC"/>
</dbReference>
<dbReference type="Bgee" id="ENSNBRG00000004374">
    <property type="expression patterns" value="Expressed in camera-type eye and 2 other cell types or tissues"/>
</dbReference>
<dbReference type="PROSITE" id="PS00018">
    <property type="entry name" value="EF_HAND_1"/>
    <property type="match status" value="1"/>
</dbReference>
<dbReference type="GO" id="GO:0004435">
    <property type="term" value="F:phosphatidylinositol-4,5-bisphosphate phospholipase C activity"/>
    <property type="evidence" value="ECO:0007669"/>
    <property type="project" value="UniProtKB-EC"/>
</dbReference>
<dbReference type="PANTHER" id="PTHR10336:SF166">
    <property type="entry name" value="1-PHOSPHATIDYLINOSITOL 4,5-BISPHOSPHATE PHOSPHODIESTERASE ETA-2"/>
    <property type="match status" value="1"/>
</dbReference>
<accession>A0A3Q4MAE5</accession>
<dbReference type="InterPro" id="IPR017946">
    <property type="entry name" value="PLC-like_Pdiesterase_TIM-brl"/>
</dbReference>
<evidence type="ECO:0000256" key="14">
    <source>
        <dbReference type="ARBA" id="ARBA00023674"/>
    </source>
</evidence>
<feature type="domain" description="C2" evidence="18">
    <location>
        <begin position="746"/>
        <end position="875"/>
    </location>
</feature>
<dbReference type="Gene3D" id="2.60.40.150">
    <property type="entry name" value="C2 domain"/>
    <property type="match status" value="1"/>
</dbReference>
<feature type="region of interest" description="Disordered" evidence="16">
    <location>
        <begin position="614"/>
        <end position="646"/>
    </location>
</feature>
<keyword evidence="8 15" id="KW-0378">Hydrolase</keyword>
<feature type="compositionally biased region" description="Basic and acidic residues" evidence="16">
    <location>
        <begin position="1002"/>
        <end position="1011"/>
    </location>
</feature>
<feature type="compositionally biased region" description="Basic and acidic residues" evidence="16">
    <location>
        <begin position="563"/>
        <end position="574"/>
    </location>
</feature>
<dbReference type="OMA" id="NCITCVI"/>
<feature type="region of interest" description="Disordered" evidence="16">
    <location>
        <begin position="511"/>
        <end position="533"/>
    </location>
</feature>
<dbReference type="GO" id="GO:0048015">
    <property type="term" value="P:phosphatidylinositol-mediated signaling"/>
    <property type="evidence" value="ECO:0007669"/>
    <property type="project" value="TreeGrafter"/>
</dbReference>
<dbReference type="SMART" id="SM00148">
    <property type="entry name" value="PLCXc"/>
    <property type="match status" value="1"/>
</dbReference>
<organism evidence="21 22">
    <name type="scientific">Neolamprologus brichardi</name>
    <name type="common">Fairy cichlid</name>
    <name type="synonym">Lamprologus brichardi</name>
    <dbReference type="NCBI Taxonomy" id="32507"/>
    <lineage>
        <taxon>Eukaryota</taxon>
        <taxon>Metazoa</taxon>
        <taxon>Chordata</taxon>
        <taxon>Craniata</taxon>
        <taxon>Vertebrata</taxon>
        <taxon>Euteleostomi</taxon>
        <taxon>Actinopterygii</taxon>
        <taxon>Neopterygii</taxon>
        <taxon>Teleostei</taxon>
        <taxon>Neoteleostei</taxon>
        <taxon>Acanthomorphata</taxon>
        <taxon>Ovalentaria</taxon>
        <taxon>Cichlomorphae</taxon>
        <taxon>Cichliformes</taxon>
        <taxon>Cichlidae</taxon>
        <taxon>African cichlids</taxon>
        <taxon>Pseudocrenilabrinae</taxon>
        <taxon>Lamprologini</taxon>
        <taxon>Neolamprologus</taxon>
    </lineage>
</organism>
<evidence type="ECO:0000256" key="4">
    <source>
        <dbReference type="ARBA" id="ARBA00012368"/>
    </source>
</evidence>
<dbReference type="GO" id="GO:0046488">
    <property type="term" value="P:phosphatidylinositol metabolic process"/>
    <property type="evidence" value="ECO:0007669"/>
    <property type="project" value="TreeGrafter"/>
</dbReference>
<feature type="compositionally biased region" description="Acidic residues" evidence="16">
    <location>
        <begin position="517"/>
        <end position="533"/>
    </location>
</feature>
<keyword evidence="9" id="KW-0106">Calcium</keyword>
<evidence type="ECO:0000313" key="22">
    <source>
        <dbReference type="Proteomes" id="UP000261580"/>
    </source>
</evidence>
<reference evidence="21" key="1">
    <citation type="submission" date="2025-08" db="UniProtKB">
        <authorList>
            <consortium name="Ensembl"/>
        </authorList>
    </citation>
    <scope>IDENTIFICATION</scope>
</reference>
<comment type="subcellular location">
    <subcellularLocation>
        <location evidence="3">Cytoplasm</location>
    </subcellularLocation>
    <subcellularLocation>
        <location evidence="2">Membrane</location>
    </subcellularLocation>
</comment>
<dbReference type="Gene3D" id="1.10.238.10">
    <property type="entry name" value="EF-hand"/>
    <property type="match status" value="2"/>
</dbReference>
<dbReference type="GO" id="GO:0016042">
    <property type="term" value="P:lipid catabolic process"/>
    <property type="evidence" value="ECO:0007669"/>
    <property type="project" value="UniProtKB-KW"/>
</dbReference>
<feature type="compositionally biased region" description="Polar residues" evidence="16">
    <location>
        <begin position="1050"/>
        <end position="1059"/>
    </location>
</feature>
<dbReference type="Proteomes" id="UP000261580">
    <property type="component" value="Unassembled WGS sequence"/>
</dbReference>
<keyword evidence="7" id="KW-0677">Repeat</keyword>
<dbReference type="FunFam" id="3.20.20.190:FF:000002">
    <property type="entry name" value="Phosphoinositide phospholipase C"/>
    <property type="match status" value="1"/>
</dbReference>
<evidence type="ECO:0000256" key="2">
    <source>
        <dbReference type="ARBA" id="ARBA00004370"/>
    </source>
</evidence>
<dbReference type="FunFam" id="1.10.238.10:FF:000005">
    <property type="entry name" value="Phosphoinositide phospholipase C"/>
    <property type="match status" value="1"/>
</dbReference>
<dbReference type="Gene3D" id="2.30.29.30">
    <property type="entry name" value="Pleckstrin-homology domain (PH domain)/Phosphotyrosine-binding domain (PTB)"/>
    <property type="match status" value="1"/>
</dbReference>
<dbReference type="FunFam" id="2.60.40.150:FF:000018">
    <property type="entry name" value="Phosphoinositide phospholipase C"/>
    <property type="match status" value="1"/>
</dbReference>
<dbReference type="Pfam" id="PF09279">
    <property type="entry name" value="EF-hand_like"/>
    <property type="match status" value="1"/>
</dbReference>
<evidence type="ECO:0000259" key="17">
    <source>
        <dbReference type="PROSITE" id="PS50003"/>
    </source>
</evidence>
<keyword evidence="22" id="KW-1185">Reference proteome</keyword>
<sequence>MNSVFSVSPLSSALVCTTAAAATGDKPGLLAKGAFITAEDKNKDVVPNKSQQHVFLTHVVEEFFWIGSSIVAFSKWRLGYMVEKCMSSMQMGTQMLKLRGSSKGLVRFFYLDEHKSCIRWRPSRKNEKAKISIDSIREVCEGKQSEIFQRYAEGSFDPNCCFSLYYGEHMESLDLVSTTGEEARTWITGLKYLVAGISDEDSLAKRHVTTWLKQTFTEADKNGDGSLSISEVLQLLHKLNVNLPRQKVKQMFKEADTDDTQGTLGFEEFCSFYKMMSTRRDLYLLMLSYSNHKDHLNTDDLARFLETEQKMAKVSKDHCLDIISKFEPCSENQKQDVLGIDGFTNYMRSPAGDIFNPDHYSVNQDMTQPLCNYFIASSHNTYLMGDQLMSQSRVDMYAWVLQSGCRCVEVDCWDGQDGEPIVHHGYTLTSKILFRDVIETINKYTFVKNDYPVILSIENHCSVPQQKKMAQYLIEILGDKLDVSNIKADESGQLPSPEALRGKILVKGKKLPPNIDENAEEGDVSDEDSADEMEDDCKLINGDMSADRKQVENMAKKKLDNLMKESKIRDREDPDSFTITALPPAGKTMDKTGSKVNTESKYFVSSRVLPHSSQKKASKLKKVSSFEDTDTDQESTSSASRAPKKKTMKLSRALSDLVKYTRSVGLYDIEVVPLFVVSSLSETKAHQVMQQKASSFIQFNQRQLSRIYPSSYRVDSSNFNPQPFWNAGCQLGMNQIMRDRVIILPTAGAFNPNVEDPIPGQMKKQLVLKVISGQQLPKPKDSMLGDRGEIIDPFVEVEIIGLPVDCCKEQTRVVDDNGFNPMWEETLVFMVHMPELALVRFLVWDHDPIGQDFIGQRTIAFNSMMPGYRHVYLEGMEEASIFVHVAVNDVTGKVASGIKGLFHRNPKQASLDSHTAVQHSRKNPFGAHLLRRTASAPTKGQPKIKKGLPDIAIDTKDYSSEGASEERESGEGEKASAATSQHHNGDSLAPQQTKGPWNHSDTNFHPEEGKGKRSFYTQRRPTSEPLNNHSSSSKRQVQSEPDAMPRSLGAQPNVQQVSPTPKTCMEAQFQYSPMPFPRSKFRQTLGAHSSCQSFGSMSSLESLPTLPPCSILDTRKRAVGTLQREMNALFAQKMEELRHKSPMFFAGKMYLRQM</sequence>
<feature type="domain" description="EF-hand" evidence="20">
    <location>
        <begin position="207"/>
        <end position="242"/>
    </location>
</feature>
<dbReference type="Gene3D" id="3.20.20.190">
    <property type="entry name" value="Phosphatidylinositol (PI) phosphodiesterase"/>
    <property type="match status" value="2"/>
</dbReference>
<feature type="domain" description="PI-PLC Y-box" evidence="19">
    <location>
        <begin position="654"/>
        <end position="769"/>
    </location>
</feature>
<keyword evidence="11 15" id="KW-0443">Lipid metabolism</keyword>
<name>A0A3Q4MAE5_NEOBR</name>
<evidence type="ECO:0000256" key="13">
    <source>
        <dbReference type="ARBA" id="ARBA00023224"/>
    </source>
</evidence>
<proteinExistence type="predicted"/>
<evidence type="ECO:0000256" key="11">
    <source>
        <dbReference type="ARBA" id="ARBA00023098"/>
    </source>
</evidence>
<keyword evidence="10 15" id="KW-0442">Lipid degradation</keyword>
<evidence type="ECO:0000256" key="6">
    <source>
        <dbReference type="ARBA" id="ARBA00022723"/>
    </source>
</evidence>
<dbReference type="GO" id="GO:0016020">
    <property type="term" value="C:membrane"/>
    <property type="evidence" value="ECO:0007669"/>
    <property type="project" value="UniProtKB-SubCell"/>
</dbReference>
<dbReference type="InterPro" id="IPR011992">
    <property type="entry name" value="EF-hand-dom_pair"/>
</dbReference>
<dbReference type="Pfam" id="PF00387">
    <property type="entry name" value="PI-PLC-Y"/>
    <property type="match status" value="1"/>
</dbReference>
<dbReference type="STRING" id="32507.ENSNBRP00000005584"/>
<evidence type="ECO:0000256" key="1">
    <source>
        <dbReference type="ARBA" id="ARBA00001913"/>
    </source>
</evidence>
<dbReference type="PROSITE" id="PS50003">
    <property type="entry name" value="PH_DOMAIN"/>
    <property type="match status" value="1"/>
</dbReference>
<dbReference type="FunFam" id="2.30.29.30:FF:000063">
    <property type="entry name" value="Phosphoinositide phospholipase C"/>
    <property type="match status" value="1"/>
</dbReference>
<dbReference type="InterPro" id="IPR035892">
    <property type="entry name" value="C2_domain_sf"/>
</dbReference>
<dbReference type="SUPFAM" id="SSF49562">
    <property type="entry name" value="C2 domain (Calcium/lipid-binding domain, CaLB)"/>
    <property type="match status" value="1"/>
</dbReference>
<evidence type="ECO:0000256" key="10">
    <source>
        <dbReference type="ARBA" id="ARBA00022963"/>
    </source>
</evidence>
<dbReference type="FunFam" id="1.10.238.10:FF:000036">
    <property type="entry name" value="Phosphoinositide phospholipase C"/>
    <property type="match status" value="1"/>
</dbReference>
<dbReference type="InterPro" id="IPR000008">
    <property type="entry name" value="C2_dom"/>
</dbReference>
<feature type="compositionally biased region" description="Polar residues" evidence="16">
    <location>
        <begin position="1015"/>
        <end position="1039"/>
    </location>
</feature>
<evidence type="ECO:0000256" key="5">
    <source>
        <dbReference type="ARBA" id="ARBA00022490"/>
    </source>
</evidence>
<dbReference type="GeneTree" id="ENSGT00940000158374"/>
<evidence type="ECO:0000256" key="12">
    <source>
        <dbReference type="ARBA" id="ARBA00023136"/>
    </source>
</evidence>
<dbReference type="PROSITE" id="PS50004">
    <property type="entry name" value="C2"/>
    <property type="match status" value="1"/>
</dbReference>
<feature type="region of interest" description="Disordered" evidence="16">
    <location>
        <begin position="909"/>
        <end position="1059"/>
    </location>
</feature>
<dbReference type="PROSITE" id="PS50008">
    <property type="entry name" value="PIPLC_Y_DOMAIN"/>
    <property type="match status" value="1"/>
</dbReference>